<keyword evidence="3" id="KW-1133">Transmembrane helix</keyword>
<dbReference type="PROSITE" id="PS50887">
    <property type="entry name" value="GGDEF"/>
    <property type="match status" value="1"/>
</dbReference>
<comment type="caution">
    <text evidence="5">The sequence shown here is derived from an EMBL/GenBank/DDBJ whole genome shotgun (WGS) entry which is preliminary data.</text>
</comment>
<evidence type="ECO:0000256" key="2">
    <source>
        <dbReference type="ARBA" id="ARBA00034247"/>
    </source>
</evidence>
<dbReference type="Pfam" id="PF07495">
    <property type="entry name" value="Y_Y_Y"/>
    <property type="match status" value="1"/>
</dbReference>
<dbReference type="GO" id="GO:0005886">
    <property type="term" value="C:plasma membrane"/>
    <property type="evidence" value="ECO:0007669"/>
    <property type="project" value="TreeGrafter"/>
</dbReference>
<feature type="transmembrane region" description="Helical" evidence="3">
    <location>
        <begin position="761"/>
        <end position="780"/>
    </location>
</feature>
<dbReference type="NCBIfam" id="TIGR00254">
    <property type="entry name" value="GGDEF"/>
    <property type="match status" value="1"/>
</dbReference>
<dbReference type="SUPFAM" id="SSF63829">
    <property type="entry name" value="Calcium-dependent phosphotriesterase"/>
    <property type="match status" value="2"/>
</dbReference>
<dbReference type="Proteomes" id="UP000269669">
    <property type="component" value="Unassembled WGS sequence"/>
</dbReference>
<dbReference type="EMBL" id="RSDW01000001">
    <property type="protein sequence ID" value="RSL15691.1"/>
    <property type="molecule type" value="Genomic_DNA"/>
</dbReference>
<dbReference type="FunFam" id="3.30.70.270:FF:000001">
    <property type="entry name" value="Diguanylate cyclase domain protein"/>
    <property type="match status" value="1"/>
</dbReference>
<evidence type="ECO:0000313" key="6">
    <source>
        <dbReference type="Proteomes" id="UP000269669"/>
    </source>
</evidence>
<dbReference type="OrthoDB" id="9813394at2"/>
<sequence>MSSPRRPRNSRSSKLRHVLLQKMLLLLLFGLLASTSRAQQFTFRHYGQNEGLRNLDVFKIVQDKEGLLWIATENGLFRYDGSEFHRFTAADGIEESLVLSLALDSSGRIWTTTNDHLYYFDGTRFQSVPTGSHPMQFAAVQRLATLGSRHVLFLDRGTLMQVQQNASQLWTAAPYFTPQQTATHPELSQLHSIMATSAGTLWLGCGHRICRVKDGQLTILGSQQDLPDESWTYLYLDRHGWLWARSPQHIRVLAPDATRFAARDIAPNGLSIYSGAGLLTFTEDAHGDLLTQTDTGIARWNGTGWRTFDRSNGLAFDAISTILSDQQGSIWISTRGHGIYRWLGYDQVENWTTDQGLRSDIVWPILRDRESRVWIADQLQLSQLDNIAHQITVPPALAATALPHATGLTQTPDGALWILHIAGDLLRYDPSRQRITFRTKIPTSARLFQDSAHRIWFLTREGLYVVREPGPHPTVEKLTDPLISTDAFADAAEDASHNLWFLADNHLYRLADGRFEEISIDRRYTRGQMRNIAVASDGTLWIGGGLSALLHLRVQGAQASILNTVSTPDLVSTDVQIVRFDHRGWLWIGTDLGVNVFDGSRWRLLTEQDGLISNDTDEGAFFADHDGSIWIGVNGGAIHLLHPEQLFSPAPLTVQLKSATLGDRAFHLTGSRNVWRWRDVPLDITFTSLNFDRDGSLLFRYRLLGLESEWTQTPGRHLHYAAMPPGDYRFEVQAVDPAHQKQSQTASFAFTIRPPWWRTTYFYFFLAVLFTSLSVLVWYWRERALIRRQQILRKLVAQRTLELEAEKAELLATREELRRQATRDALTGIWNRSAILDVLERELDRTRREGSHLAVVLADIDHFKRINDTHGHLAGDSVLRDAAQRMLESVRPYDFVGRYGGEEFLMVLPGLHPQDPCPRLTELQQTISDRPFQYLDKSLQVTSSFGVVWMDSPSTTVEDMIRCADQALYEAKAAGRDRIIYYTHPTTNDVPTR</sequence>
<keyword evidence="3" id="KW-0472">Membrane</keyword>
<evidence type="ECO:0000313" key="5">
    <source>
        <dbReference type="EMBL" id="RSL15691.1"/>
    </source>
</evidence>
<dbReference type="Pfam" id="PF00990">
    <property type="entry name" value="GGDEF"/>
    <property type="match status" value="1"/>
</dbReference>
<organism evidence="5 6">
    <name type="scientific">Edaphobacter aggregans</name>
    <dbReference type="NCBI Taxonomy" id="570835"/>
    <lineage>
        <taxon>Bacteria</taxon>
        <taxon>Pseudomonadati</taxon>
        <taxon>Acidobacteriota</taxon>
        <taxon>Terriglobia</taxon>
        <taxon>Terriglobales</taxon>
        <taxon>Acidobacteriaceae</taxon>
        <taxon>Edaphobacter</taxon>
    </lineage>
</organism>
<evidence type="ECO:0000259" key="4">
    <source>
        <dbReference type="PROSITE" id="PS50887"/>
    </source>
</evidence>
<feature type="domain" description="GGDEF" evidence="4">
    <location>
        <begin position="851"/>
        <end position="984"/>
    </location>
</feature>
<accession>A0A3R9Q8A7</accession>
<dbReference type="InterPro" id="IPR011123">
    <property type="entry name" value="Y_Y_Y"/>
</dbReference>
<dbReference type="InterPro" id="IPR013783">
    <property type="entry name" value="Ig-like_fold"/>
</dbReference>
<dbReference type="EC" id="2.7.7.65" evidence="1"/>
<dbReference type="InterPro" id="IPR043128">
    <property type="entry name" value="Rev_trsase/Diguanyl_cyclase"/>
</dbReference>
<reference evidence="5 6" key="1">
    <citation type="submission" date="2018-12" db="EMBL/GenBank/DDBJ databases">
        <title>Sequencing of bacterial isolates from soil warming experiment in Harvard Forest, Massachusetts, USA.</title>
        <authorList>
            <person name="Deangelis K."/>
        </authorList>
    </citation>
    <scope>NUCLEOTIDE SEQUENCE [LARGE SCALE GENOMIC DNA]</scope>
    <source>
        <strain evidence="5 6">EB153</strain>
    </source>
</reference>
<evidence type="ECO:0000256" key="3">
    <source>
        <dbReference type="SAM" id="Phobius"/>
    </source>
</evidence>
<dbReference type="GO" id="GO:0043709">
    <property type="term" value="P:cell adhesion involved in single-species biofilm formation"/>
    <property type="evidence" value="ECO:0007669"/>
    <property type="project" value="TreeGrafter"/>
</dbReference>
<dbReference type="Gene3D" id="3.30.70.270">
    <property type="match status" value="1"/>
</dbReference>
<dbReference type="GO" id="GO:1902201">
    <property type="term" value="P:negative regulation of bacterial-type flagellum-dependent cell motility"/>
    <property type="evidence" value="ECO:0007669"/>
    <property type="project" value="TreeGrafter"/>
</dbReference>
<keyword evidence="6" id="KW-1185">Reference proteome</keyword>
<dbReference type="InterPro" id="IPR015943">
    <property type="entry name" value="WD40/YVTN_repeat-like_dom_sf"/>
</dbReference>
<dbReference type="SUPFAM" id="SSF55073">
    <property type="entry name" value="Nucleotide cyclase"/>
    <property type="match status" value="1"/>
</dbReference>
<dbReference type="InterPro" id="IPR029787">
    <property type="entry name" value="Nucleotide_cyclase"/>
</dbReference>
<protein>
    <recommendedName>
        <fullName evidence="1">diguanylate cyclase</fullName>
        <ecNumber evidence="1">2.7.7.65</ecNumber>
    </recommendedName>
</protein>
<keyword evidence="3" id="KW-0812">Transmembrane</keyword>
<dbReference type="Gene3D" id="2.130.10.10">
    <property type="entry name" value="YVTN repeat-like/Quinoprotein amine dehydrogenase"/>
    <property type="match status" value="3"/>
</dbReference>
<gene>
    <name evidence="5" type="ORF">EDE15_1188</name>
</gene>
<proteinExistence type="predicted"/>
<dbReference type="GO" id="GO:0052621">
    <property type="term" value="F:diguanylate cyclase activity"/>
    <property type="evidence" value="ECO:0007669"/>
    <property type="project" value="UniProtKB-EC"/>
</dbReference>
<dbReference type="PANTHER" id="PTHR45138">
    <property type="entry name" value="REGULATORY COMPONENTS OF SENSORY TRANSDUCTION SYSTEM"/>
    <property type="match status" value="1"/>
</dbReference>
<dbReference type="RefSeq" id="WP_148103873.1">
    <property type="nucleotide sequence ID" value="NZ_RSDW01000001.1"/>
</dbReference>
<dbReference type="Gene3D" id="2.60.40.10">
    <property type="entry name" value="Immunoglobulins"/>
    <property type="match status" value="1"/>
</dbReference>
<name>A0A3R9Q8A7_9BACT</name>
<comment type="catalytic activity">
    <reaction evidence="2">
        <text>2 GTP = 3',3'-c-di-GMP + 2 diphosphate</text>
        <dbReference type="Rhea" id="RHEA:24898"/>
        <dbReference type="ChEBI" id="CHEBI:33019"/>
        <dbReference type="ChEBI" id="CHEBI:37565"/>
        <dbReference type="ChEBI" id="CHEBI:58805"/>
        <dbReference type="EC" id="2.7.7.65"/>
    </reaction>
</comment>
<dbReference type="InterPro" id="IPR000160">
    <property type="entry name" value="GGDEF_dom"/>
</dbReference>
<dbReference type="PANTHER" id="PTHR45138:SF9">
    <property type="entry name" value="DIGUANYLATE CYCLASE DGCM-RELATED"/>
    <property type="match status" value="1"/>
</dbReference>
<dbReference type="Pfam" id="PF07494">
    <property type="entry name" value="Reg_prop"/>
    <property type="match status" value="1"/>
</dbReference>
<dbReference type="SMART" id="SM00267">
    <property type="entry name" value="GGDEF"/>
    <property type="match status" value="1"/>
</dbReference>
<evidence type="ECO:0000256" key="1">
    <source>
        <dbReference type="ARBA" id="ARBA00012528"/>
    </source>
</evidence>
<dbReference type="InterPro" id="IPR011110">
    <property type="entry name" value="Reg_prop"/>
</dbReference>
<dbReference type="InterPro" id="IPR050469">
    <property type="entry name" value="Diguanylate_Cyclase"/>
</dbReference>
<dbReference type="AlphaFoldDB" id="A0A3R9Q8A7"/>
<dbReference type="CDD" id="cd01949">
    <property type="entry name" value="GGDEF"/>
    <property type="match status" value="1"/>
</dbReference>